<dbReference type="Proteomes" id="UP000093523">
    <property type="component" value="Unassembled WGS sequence"/>
</dbReference>
<dbReference type="RefSeq" id="WP_017020591.1">
    <property type="nucleotide sequence ID" value="NZ_CAWMPN010000008.1"/>
</dbReference>
<keyword evidence="5 8" id="KW-0812">Transmembrane</keyword>
<dbReference type="NCBIfam" id="TIGR01625">
    <property type="entry name" value="YidE_YbjL_dupl"/>
    <property type="match status" value="1"/>
</dbReference>
<protein>
    <submittedName>
        <fullName evidence="11">Transporter</fullName>
    </submittedName>
</protein>
<keyword evidence="6 8" id="KW-1133">Transmembrane helix</keyword>
<feature type="transmembrane region" description="Helical" evidence="8">
    <location>
        <begin position="219"/>
        <end position="240"/>
    </location>
</feature>
<name>A0A1B9P198_ALILO</name>
<dbReference type="STRING" id="688.A6E04_09575"/>
<dbReference type="GO" id="GO:0005886">
    <property type="term" value="C:plasma membrane"/>
    <property type="evidence" value="ECO:0007669"/>
    <property type="project" value="UniProtKB-SubCell"/>
</dbReference>
<feature type="transmembrane region" description="Helical" evidence="8">
    <location>
        <begin position="514"/>
        <end position="532"/>
    </location>
</feature>
<reference evidence="11 12" key="1">
    <citation type="submission" date="2016-06" db="EMBL/GenBank/DDBJ databases">
        <authorList>
            <person name="Kjaerup R.B."/>
            <person name="Dalgaard T.S."/>
            <person name="Juul-Madsen H.R."/>
        </authorList>
    </citation>
    <scope>NUCLEOTIDE SEQUENCE [LARGE SCALE GENOMIC DNA]</scope>
    <source>
        <strain evidence="11 12">1S159</strain>
    </source>
</reference>
<evidence type="ECO:0000313" key="11">
    <source>
        <dbReference type="EMBL" id="OCH22091.1"/>
    </source>
</evidence>
<feature type="transmembrane region" description="Helical" evidence="8">
    <location>
        <begin position="145"/>
        <end position="165"/>
    </location>
</feature>
<dbReference type="PANTHER" id="PTHR30445">
    <property type="entry name" value="K(+)_H(+) ANTIPORTER SUBUNIT KHTT"/>
    <property type="match status" value="1"/>
</dbReference>
<dbReference type="PANTHER" id="PTHR30445:SF9">
    <property type="match status" value="1"/>
</dbReference>
<feature type="transmembrane region" description="Helical" evidence="8">
    <location>
        <begin position="539"/>
        <end position="561"/>
    </location>
</feature>
<dbReference type="SUPFAM" id="SSF116726">
    <property type="entry name" value="TrkA C-terminal domain-like"/>
    <property type="match status" value="1"/>
</dbReference>
<comment type="similarity">
    <text evidence="2">Belongs to the AAE transporter (TC 2.A.81) family.</text>
</comment>
<evidence type="ECO:0000256" key="3">
    <source>
        <dbReference type="ARBA" id="ARBA00022448"/>
    </source>
</evidence>
<evidence type="ECO:0000256" key="6">
    <source>
        <dbReference type="ARBA" id="ARBA00022989"/>
    </source>
</evidence>
<evidence type="ECO:0000256" key="4">
    <source>
        <dbReference type="ARBA" id="ARBA00022475"/>
    </source>
</evidence>
<dbReference type="GO" id="GO:0008324">
    <property type="term" value="F:monoatomic cation transmembrane transporter activity"/>
    <property type="evidence" value="ECO:0007669"/>
    <property type="project" value="InterPro"/>
</dbReference>
<dbReference type="InterPro" id="IPR036721">
    <property type="entry name" value="RCK_C_sf"/>
</dbReference>
<dbReference type="EMBL" id="MAJU01000008">
    <property type="protein sequence ID" value="OCH22091.1"/>
    <property type="molecule type" value="Genomic_DNA"/>
</dbReference>
<feature type="transmembrane region" description="Helical" evidence="8">
    <location>
        <begin position="113"/>
        <end position="133"/>
    </location>
</feature>
<keyword evidence="3" id="KW-0813">Transport</keyword>
<keyword evidence="4" id="KW-1003">Cell membrane</keyword>
<evidence type="ECO:0000256" key="9">
    <source>
        <dbReference type="SAM" id="SignalP"/>
    </source>
</evidence>
<dbReference type="OrthoDB" id="5166626at2"/>
<dbReference type="GO" id="GO:0006813">
    <property type="term" value="P:potassium ion transport"/>
    <property type="evidence" value="ECO:0007669"/>
    <property type="project" value="InterPro"/>
</dbReference>
<feature type="chain" id="PRO_5008632374" evidence="9">
    <location>
        <begin position="36"/>
        <end position="625"/>
    </location>
</feature>
<feature type="transmembrane region" description="Helical" evidence="8">
    <location>
        <begin position="605"/>
        <end position="624"/>
    </location>
</feature>
<comment type="caution">
    <text evidence="11">The sequence shown here is derived from an EMBL/GenBank/DDBJ whole genome shotgun (WGS) entry which is preliminary data.</text>
</comment>
<evidence type="ECO:0000256" key="1">
    <source>
        <dbReference type="ARBA" id="ARBA00004651"/>
    </source>
</evidence>
<evidence type="ECO:0000256" key="7">
    <source>
        <dbReference type="ARBA" id="ARBA00023136"/>
    </source>
</evidence>
<dbReference type="InterPro" id="IPR006037">
    <property type="entry name" value="RCK_C"/>
</dbReference>
<evidence type="ECO:0000256" key="2">
    <source>
        <dbReference type="ARBA" id="ARBA00009854"/>
    </source>
</evidence>
<proteinExistence type="inferred from homology"/>
<dbReference type="PROSITE" id="PS51202">
    <property type="entry name" value="RCK_C"/>
    <property type="match status" value="1"/>
</dbReference>
<evidence type="ECO:0000259" key="10">
    <source>
        <dbReference type="PROSITE" id="PS51202"/>
    </source>
</evidence>
<feature type="transmembrane region" description="Helical" evidence="8">
    <location>
        <begin position="86"/>
        <end position="107"/>
    </location>
</feature>
<feature type="transmembrane region" description="Helical" evidence="8">
    <location>
        <begin position="177"/>
        <end position="198"/>
    </location>
</feature>
<keyword evidence="7 8" id="KW-0472">Membrane</keyword>
<accession>A0A1B9P198</accession>
<feature type="transmembrane region" description="Helical" evidence="8">
    <location>
        <begin position="51"/>
        <end position="74"/>
    </location>
</feature>
<keyword evidence="9" id="KW-0732">Signal</keyword>
<evidence type="ECO:0000313" key="12">
    <source>
        <dbReference type="Proteomes" id="UP000093523"/>
    </source>
</evidence>
<evidence type="ECO:0000256" key="8">
    <source>
        <dbReference type="SAM" id="Phobius"/>
    </source>
</evidence>
<evidence type="ECO:0000256" key="5">
    <source>
        <dbReference type="ARBA" id="ARBA00022692"/>
    </source>
</evidence>
<gene>
    <name evidence="11" type="ORF">A6E04_09575</name>
</gene>
<dbReference type="AlphaFoldDB" id="A0A1B9P198"/>
<dbReference type="InterPro" id="IPR006512">
    <property type="entry name" value="YidE_YbjL"/>
</dbReference>
<feature type="transmembrane region" description="Helical" evidence="8">
    <location>
        <begin position="474"/>
        <end position="494"/>
    </location>
</feature>
<dbReference type="Pfam" id="PF06826">
    <property type="entry name" value="Asp-Al_Ex"/>
    <property type="match status" value="2"/>
</dbReference>
<dbReference type="InterPro" id="IPR050144">
    <property type="entry name" value="AAE_transporter"/>
</dbReference>
<comment type="subcellular location">
    <subcellularLocation>
        <location evidence="1">Cell membrane</location>
        <topology evidence="1">Multi-pass membrane protein</topology>
    </subcellularLocation>
</comment>
<sequence length="625" mass="66433">MNIDQLSNVFHWMKSQRRTLLLTLSLFLFSSRLMAAESVEALAQHEASGLFGFLFTYIAHNPFVFLFLSIAIGYPLGKVTIKGINLGSTAGTLVVGVGIALTAFSVYGLHIDAPGLVSDIFLMMFMYAIGMKVGPQFFSGLARGGIDFVVIGLIVVFSNFLIVFFGSKLLDLAPGYAAGIISGSYTVTAVMGVAQSAINSGAVKAPAGMTLDQISANIAAGYAISYILSSVFIILLIKYLPAMFGIDPVKAGKDAEADFGAGGDTEALPSTNGFSNLGVLPLDIRAYRVDHQELVGQNVEALFHRYPHAAILKVVRGDEVFDAVNNPQLQLGDVIGIRGDYHVLIEGGESTVGVEVDEPRARNVDIEVADIHLGKSAYTGKTIEEMSKEVGFGIYMKAVFRQGHQLPMLPQTVVEVGDVIRVAGSDWCVKQAAKKLNSNPIVESTLTETFYLALSLLIGYVCGHLSVTFSGIPFALGTSAGCMLTGIIFSFLRTRNPAFGGPMSEGARSFLQDIGLSLFVAVLAAAVGPKILASFQGIVVIKIAGLGLLAALLPPLLAWIYGLYFRKMNPAILAGACAGARNSTPAMKGAQDECQSDMPAVGYPVPYALTSMIVLVLGYLTMVLY</sequence>
<feature type="domain" description="RCK C-terminal" evidence="10">
    <location>
        <begin position="354"/>
        <end position="438"/>
    </location>
</feature>
<organism evidence="11 12">
    <name type="scientific">Aliivibrio logei</name>
    <name type="common">Vibrio logei</name>
    <dbReference type="NCBI Taxonomy" id="688"/>
    <lineage>
        <taxon>Bacteria</taxon>
        <taxon>Pseudomonadati</taxon>
        <taxon>Pseudomonadota</taxon>
        <taxon>Gammaproteobacteria</taxon>
        <taxon>Vibrionales</taxon>
        <taxon>Vibrionaceae</taxon>
        <taxon>Aliivibrio</taxon>
    </lineage>
</organism>
<feature type="signal peptide" evidence="9">
    <location>
        <begin position="1"/>
        <end position="35"/>
    </location>
</feature>